<dbReference type="OrthoDB" id="1081213at2"/>
<sequence>MKIRNQNTYRLQHMEHYQFVNHVLTICKEAKIEKLDAVLVALQKAFEKEDLSLNLPRKEEGTKELRELDKERSNAYRALIFAVKLNQNSEVKTNRDAAEKLSEVISRYPKLLKANYDKKSGMIKNLVTDFSETETLEHVKLLKIKPYIDRLSNANKTFDELYCSRLKSSIPTGTFDVKALRAETDAALNDVLRRIDSLDDLEPETPNLAELIKHYNALVEKKHFTLSHRAGTSQTARKKRTAGYAALLQPGFAQLEESLDLPSKTLSFTGKTKGTGAKRNYQLAIKGQTGLDGKPRMVWVIVDKNGKLSEVK</sequence>
<keyword evidence="2" id="KW-1185">Reference proteome</keyword>
<dbReference type="Proteomes" id="UP000003167">
    <property type="component" value="Unassembled WGS sequence"/>
</dbReference>
<dbReference type="AlphaFoldDB" id="H1HM80"/>
<comment type="caution">
    <text evidence="1">The sequence shown here is derived from an EMBL/GenBank/DDBJ whole genome shotgun (WGS) entry which is preliminary data.</text>
</comment>
<dbReference type="EMBL" id="AGEK01000025">
    <property type="protein sequence ID" value="EHO70715.1"/>
    <property type="molecule type" value="Genomic_DNA"/>
</dbReference>
<reference evidence="1 2" key="1">
    <citation type="submission" date="2011-12" db="EMBL/GenBank/DDBJ databases">
        <title>The Genome Sequence of Prevotella maculosa OT 289.</title>
        <authorList>
            <consortium name="The Broad Institute Genome Sequencing Platform"/>
            <person name="Earl A."/>
            <person name="Ward D."/>
            <person name="Feldgarden M."/>
            <person name="Gevers D."/>
            <person name="Izard J."/>
            <person name="Blanton J.M."/>
            <person name="Mathney J."/>
            <person name="Tanner A.C."/>
            <person name="Dewhirst F.E."/>
            <person name="Young S.K."/>
            <person name="Zeng Q."/>
            <person name="Gargeya S."/>
            <person name="Fitzgerald M."/>
            <person name="Haas B."/>
            <person name="Abouelleil A."/>
            <person name="Alvarado L."/>
            <person name="Arachchi H.M."/>
            <person name="Berlin A."/>
            <person name="Chapman S.B."/>
            <person name="Gearin G."/>
            <person name="Goldberg J."/>
            <person name="Griggs A."/>
            <person name="Gujja S."/>
            <person name="Hansen M."/>
            <person name="Heiman D."/>
            <person name="Howarth C."/>
            <person name="Larimer J."/>
            <person name="Lui A."/>
            <person name="MacDonald P.J.P."/>
            <person name="McCowen C."/>
            <person name="Montmayeur A."/>
            <person name="Murphy C."/>
            <person name="Neiman D."/>
            <person name="Pearson M."/>
            <person name="Priest M."/>
            <person name="Roberts A."/>
            <person name="Saif S."/>
            <person name="Shea T."/>
            <person name="Sisk P."/>
            <person name="Stolte C."/>
            <person name="Sykes S."/>
            <person name="Wortman J."/>
            <person name="Nusbaum C."/>
            <person name="Birren B."/>
        </authorList>
    </citation>
    <scope>NUCLEOTIDE SEQUENCE [LARGE SCALE GENOMIC DNA]</scope>
    <source>
        <strain evidence="1 2">OT 289</strain>
    </source>
</reference>
<evidence type="ECO:0000313" key="2">
    <source>
        <dbReference type="Proteomes" id="UP000003167"/>
    </source>
</evidence>
<name>H1HM80_9BACT</name>
<dbReference type="STRING" id="999422.HMPREF9944_01334"/>
<dbReference type="RefSeq" id="WP_008565284.1">
    <property type="nucleotide sequence ID" value="NZ_JH594503.1"/>
</dbReference>
<organism evidence="1 2">
    <name type="scientific">Segatella maculosa OT 289</name>
    <dbReference type="NCBI Taxonomy" id="999422"/>
    <lineage>
        <taxon>Bacteria</taxon>
        <taxon>Pseudomonadati</taxon>
        <taxon>Bacteroidota</taxon>
        <taxon>Bacteroidia</taxon>
        <taxon>Bacteroidales</taxon>
        <taxon>Prevotellaceae</taxon>
        <taxon>Segatella</taxon>
    </lineage>
</organism>
<dbReference type="Pfam" id="PF19775">
    <property type="entry name" value="DUF6261"/>
    <property type="match status" value="1"/>
</dbReference>
<dbReference type="PATRIC" id="fig|999422.3.peg.1384"/>
<protein>
    <submittedName>
        <fullName evidence="1">Uncharacterized protein</fullName>
    </submittedName>
</protein>
<gene>
    <name evidence="1" type="ORF">HMPREF9944_01334</name>
</gene>
<proteinExistence type="predicted"/>
<accession>H1HM80</accession>
<dbReference type="InterPro" id="IPR046228">
    <property type="entry name" value="DUF6261"/>
</dbReference>
<dbReference type="HOGENOM" id="CLU_063447_0_0_10"/>
<evidence type="ECO:0000313" key="1">
    <source>
        <dbReference type="EMBL" id="EHO70715.1"/>
    </source>
</evidence>